<reference evidence="1" key="1">
    <citation type="journal article" date="2022" name="Int. J. Mol. Sci.">
        <title>Draft Genome of Tanacetum Coccineum: Genomic Comparison of Closely Related Tanacetum-Family Plants.</title>
        <authorList>
            <person name="Yamashiro T."/>
            <person name="Shiraishi A."/>
            <person name="Nakayama K."/>
            <person name="Satake H."/>
        </authorList>
    </citation>
    <scope>NUCLEOTIDE SEQUENCE</scope>
</reference>
<evidence type="ECO:0000313" key="1">
    <source>
        <dbReference type="EMBL" id="GJT88232.1"/>
    </source>
</evidence>
<dbReference type="EMBL" id="BQNB010019711">
    <property type="protein sequence ID" value="GJT88232.1"/>
    <property type="molecule type" value="Genomic_DNA"/>
</dbReference>
<protein>
    <submittedName>
        <fullName evidence="1">Uncharacterized protein</fullName>
    </submittedName>
</protein>
<proteinExistence type="predicted"/>
<sequence>MVAPTMHVFAEENLGDPIEIKVDVVYPAPIVVVAFPATTVVRTLAQHGEAIQGIHKHLLGVPIQEELSALRFRVEVAEAENASLRATIRTIETIETVTRNHEGLDHIEIEHQLASVQESHHQDREDFEKLKELVTSQFGQRS</sequence>
<reference evidence="1" key="2">
    <citation type="submission" date="2022-01" db="EMBL/GenBank/DDBJ databases">
        <authorList>
            <person name="Yamashiro T."/>
            <person name="Shiraishi A."/>
            <person name="Satake H."/>
            <person name="Nakayama K."/>
        </authorList>
    </citation>
    <scope>NUCLEOTIDE SEQUENCE</scope>
</reference>
<keyword evidence="2" id="KW-1185">Reference proteome</keyword>
<evidence type="ECO:0000313" key="2">
    <source>
        <dbReference type="Proteomes" id="UP001151760"/>
    </source>
</evidence>
<organism evidence="1 2">
    <name type="scientific">Tanacetum coccineum</name>
    <dbReference type="NCBI Taxonomy" id="301880"/>
    <lineage>
        <taxon>Eukaryota</taxon>
        <taxon>Viridiplantae</taxon>
        <taxon>Streptophyta</taxon>
        <taxon>Embryophyta</taxon>
        <taxon>Tracheophyta</taxon>
        <taxon>Spermatophyta</taxon>
        <taxon>Magnoliopsida</taxon>
        <taxon>eudicotyledons</taxon>
        <taxon>Gunneridae</taxon>
        <taxon>Pentapetalae</taxon>
        <taxon>asterids</taxon>
        <taxon>campanulids</taxon>
        <taxon>Asterales</taxon>
        <taxon>Asteraceae</taxon>
        <taxon>Asteroideae</taxon>
        <taxon>Anthemideae</taxon>
        <taxon>Anthemidinae</taxon>
        <taxon>Tanacetum</taxon>
    </lineage>
</organism>
<comment type="caution">
    <text evidence="1">The sequence shown here is derived from an EMBL/GenBank/DDBJ whole genome shotgun (WGS) entry which is preliminary data.</text>
</comment>
<dbReference type="Proteomes" id="UP001151760">
    <property type="component" value="Unassembled WGS sequence"/>
</dbReference>
<name>A0ABQ5HK19_9ASTR</name>
<gene>
    <name evidence="1" type="ORF">Tco_1069949</name>
</gene>
<accession>A0ABQ5HK19</accession>